<keyword evidence="12" id="KW-1185">Reference proteome</keyword>
<dbReference type="Pfam" id="PF00308">
    <property type="entry name" value="Bac_DnaA"/>
    <property type="match status" value="1"/>
</dbReference>
<dbReference type="SUPFAM" id="SSF52540">
    <property type="entry name" value="P-loop containing nucleoside triphosphate hydrolases"/>
    <property type="match status" value="1"/>
</dbReference>
<evidence type="ECO:0000256" key="1">
    <source>
        <dbReference type="ARBA" id="ARBA00022490"/>
    </source>
</evidence>
<evidence type="ECO:0000256" key="4">
    <source>
        <dbReference type="ARBA" id="ARBA00022840"/>
    </source>
</evidence>
<keyword evidence="5" id="KW-0446">Lipid-binding</keyword>
<organism evidence="11 12">
    <name type="scientific">Rhodoplanes roseus</name>
    <dbReference type="NCBI Taxonomy" id="29409"/>
    <lineage>
        <taxon>Bacteria</taxon>
        <taxon>Pseudomonadati</taxon>
        <taxon>Pseudomonadota</taxon>
        <taxon>Alphaproteobacteria</taxon>
        <taxon>Hyphomicrobiales</taxon>
        <taxon>Nitrobacteraceae</taxon>
        <taxon>Rhodoplanes</taxon>
    </lineage>
</organism>
<dbReference type="InterPro" id="IPR010921">
    <property type="entry name" value="Trp_repressor/repl_initiator"/>
</dbReference>
<gene>
    <name evidence="11" type="ORF">CH341_17015</name>
</gene>
<dbReference type="PRINTS" id="PR00051">
    <property type="entry name" value="DNAA"/>
</dbReference>
<dbReference type="Gene3D" id="3.40.50.300">
    <property type="entry name" value="P-loop containing nucleotide triphosphate hydrolases"/>
    <property type="match status" value="1"/>
</dbReference>
<dbReference type="Pfam" id="PF08299">
    <property type="entry name" value="Bac_DnaA_C"/>
    <property type="match status" value="1"/>
</dbReference>
<dbReference type="PANTHER" id="PTHR30050:SF2">
    <property type="entry name" value="CHROMOSOMAL REPLICATION INITIATOR PROTEIN DNAA"/>
    <property type="match status" value="1"/>
</dbReference>
<accession>A0A327KZ88</accession>
<comment type="caution">
    <text evidence="11">The sequence shown here is derived from an EMBL/GenBank/DDBJ whole genome shotgun (WGS) entry which is preliminary data.</text>
</comment>
<protein>
    <recommendedName>
        <fullName evidence="7">Chromosomal replication initiator protein DnaA</fullName>
    </recommendedName>
</protein>
<evidence type="ECO:0000259" key="9">
    <source>
        <dbReference type="SMART" id="SM00382"/>
    </source>
</evidence>
<dbReference type="InterPro" id="IPR003593">
    <property type="entry name" value="AAA+_ATPase"/>
</dbReference>
<evidence type="ECO:0000256" key="5">
    <source>
        <dbReference type="ARBA" id="ARBA00023121"/>
    </source>
</evidence>
<keyword evidence="3 7" id="KW-0547">Nucleotide-binding</keyword>
<dbReference type="Gene3D" id="1.10.8.60">
    <property type="match status" value="1"/>
</dbReference>
<keyword evidence="4 7" id="KW-0067">ATP-binding</keyword>
<evidence type="ECO:0000259" key="10">
    <source>
        <dbReference type="SMART" id="SM00760"/>
    </source>
</evidence>
<dbReference type="InterPro" id="IPR038454">
    <property type="entry name" value="DnaA_N_sf"/>
</dbReference>
<dbReference type="GO" id="GO:0005886">
    <property type="term" value="C:plasma membrane"/>
    <property type="evidence" value="ECO:0007669"/>
    <property type="project" value="TreeGrafter"/>
</dbReference>
<feature type="domain" description="AAA+ ATPase" evidence="9">
    <location>
        <begin position="172"/>
        <end position="330"/>
    </location>
</feature>
<dbReference type="SUPFAM" id="SSF48295">
    <property type="entry name" value="TrpR-like"/>
    <property type="match status" value="1"/>
</dbReference>
<dbReference type="Gene3D" id="1.10.1750.10">
    <property type="match status" value="1"/>
</dbReference>
<proteinExistence type="inferred from homology"/>
<dbReference type="GO" id="GO:0006275">
    <property type="term" value="P:regulation of DNA replication"/>
    <property type="evidence" value="ECO:0007669"/>
    <property type="project" value="InterPro"/>
</dbReference>
<sequence>MTIQPMPTEVPRLAPSATRDLACCWARAREHLLGAVGRDAFESFLTTLHLDHVDAGTAQLSVATRFLRIWIERHYAAALRDALRSAGVTAERIAIAVRSVGVHRTPAVSPCGAAPPAARVEDRTDDPDRVAAETAAGVRSALDPRLTFETFALGAANQAAHAAALAVIEGTGFDLLAIHGETGLGKTHLLQAIASRHGDALYLTAEQLRFGFDQALRRDAATVWRSALISAPLLLLDDLHVLVRIGHALPASLLHVLDRRAALGRVTAAAIDRPTRELEGEQRLLSRLAGALGVGLEPPDASLRRAIVIMKLAAIAERHSGFVLPSEVIDLVAGALRRGPRDLEGALARLVLHQAVAGTPPDRAAAERVIGEMAGALRPPVRIDIIQQVVARRYGVTVTDMRSARRTAAVLRPRQMAMWLTRTMTPKSLPEIGRRFGGRDHTTVLHAVEKYERLRRDDPGVQAELDALAEAIEQEVL</sequence>
<dbReference type="GO" id="GO:0005524">
    <property type="term" value="F:ATP binding"/>
    <property type="evidence" value="ECO:0007669"/>
    <property type="project" value="UniProtKB-KW"/>
</dbReference>
<keyword evidence="6 7" id="KW-0238">DNA-binding</keyword>
<dbReference type="GO" id="GO:0008289">
    <property type="term" value="F:lipid binding"/>
    <property type="evidence" value="ECO:0007669"/>
    <property type="project" value="UniProtKB-KW"/>
</dbReference>
<dbReference type="GO" id="GO:0006270">
    <property type="term" value="P:DNA replication initiation"/>
    <property type="evidence" value="ECO:0007669"/>
    <property type="project" value="InterPro"/>
</dbReference>
<dbReference type="SMART" id="SM00382">
    <property type="entry name" value="AAA"/>
    <property type="match status" value="1"/>
</dbReference>
<dbReference type="EMBL" id="NPEX01000117">
    <property type="protein sequence ID" value="RAI42935.1"/>
    <property type="molecule type" value="Genomic_DNA"/>
</dbReference>
<reference evidence="11 12" key="1">
    <citation type="submission" date="2017-07" db="EMBL/GenBank/DDBJ databases">
        <title>Draft Genome Sequences of Select Purple Nonsulfur Bacteria.</title>
        <authorList>
            <person name="Lasarre B."/>
            <person name="Mckinlay J.B."/>
        </authorList>
    </citation>
    <scope>NUCLEOTIDE SEQUENCE [LARGE SCALE GENOMIC DNA]</scope>
    <source>
        <strain evidence="11 12">DSM 5909</strain>
    </source>
</reference>
<dbReference type="Gene3D" id="3.30.300.180">
    <property type="match status" value="1"/>
</dbReference>
<evidence type="ECO:0000256" key="2">
    <source>
        <dbReference type="ARBA" id="ARBA00022705"/>
    </source>
</evidence>
<feature type="domain" description="Chromosomal replication initiator DnaA C-terminal" evidence="10">
    <location>
        <begin position="382"/>
        <end position="451"/>
    </location>
</feature>
<dbReference type="Pfam" id="PF11638">
    <property type="entry name" value="DnaA_N"/>
    <property type="match status" value="1"/>
</dbReference>
<dbReference type="InterPro" id="IPR024633">
    <property type="entry name" value="DnaA_N_dom"/>
</dbReference>
<evidence type="ECO:0000256" key="7">
    <source>
        <dbReference type="RuleBase" id="RU000577"/>
    </source>
</evidence>
<evidence type="ECO:0000256" key="3">
    <source>
        <dbReference type="ARBA" id="ARBA00022741"/>
    </source>
</evidence>
<dbReference type="OrthoDB" id="9807019at2"/>
<evidence type="ECO:0000313" key="11">
    <source>
        <dbReference type="EMBL" id="RAI42935.1"/>
    </source>
</evidence>
<dbReference type="RefSeq" id="WP_111420214.1">
    <property type="nucleotide sequence ID" value="NZ_NPEX01000117.1"/>
</dbReference>
<dbReference type="AlphaFoldDB" id="A0A327KZ88"/>
<dbReference type="InterPro" id="IPR020591">
    <property type="entry name" value="Chromosome_initiator_DnaA-like"/>
</dbReference>
<comment type="similarity">
    <text evidence="8">Belongs to the DnaA family.</text>
</comment>
<dbReference type="CDD" id="cd06571">
    <property type="entry name" value="Bac_DnaA_C"/>
    <property type="match status" value="1"/>
</dbReference>
<dbReference type="SMART" id="SM00760">
    <property type="entry name" value="Bac_DnaA_C"/>
    <property type="match status" value="1"/>
</dbReference>
<evidence type="ECO:0000313" key="12">
    <source>
        <dbReference type="Proteomes" id="UP000249130"/>
    </source>
</evidence>
<comment type="function">
    <text evidence="7">Plays an essential role in the initiation and regulation of chromosomal replication. ATP-DnaA binds to the origin of replication (oriC) to initiate formation of the DNA replication initiation complex once per cell cycle. Binds the DnaA box (a 9 base pair repeat at the origin) and separates the double-stranded (ds)DNA. Forms a right-handed helical filament on oriC DNA; dsDNA binds to the exterior of the filament while single-stranded (ss)DNA is stabiized in the filament's interior. The ATP-DnaA-oriC complex binds and stabilizes one strand of the AT-rich DNA unwinding element (DUE), permitting loading of DNA polymerase. After initiation quickly degrades to an ADP-DnaA complex that is not apt for DNA replication. Binds acidic phospholipids.</text>
</comment>
<name>A0A327KZ88_9BRAD</name>
<evidence type="ECO:0000256" key="6">
    <source>
        <dbReference type="ARBA" id="ARBA00023125"/>
    </source>
</evidence>
<dbReference type="GO" id="GO:0003688">
    <property type="term" value="F:DNA replication origin binding"/>
    <property type="evidence" value="ECO:0007669"/>
    <property type="project" value="TreeGrafter"/>
</dbReference>
<dbReference type="InterPro" id="IPR013159">
    <property type="entry name" value="DnaA_C"/>
</dbReference>
<dbReference type="InterPro" id="IPR013317">
    <property type="entry name" value="DnaA_dom"/>
</dbReference>
<evidence type="ECO:0000256" key="8">
    <source>
        <dbReference type="RuleBase" id="RU004227"/>
    </source>
</evidence>
<dbReference type="InterPro" id="IPR027417">
    <property type="entry name" value="P-loop_NTPase"/>
</dbReference>
<dbReference type="PANTHER" id="PTHR30050">
    <property type="entry name" value="CHROMOSOMAL REPLICATION INITIATOR PROTEIN DNAA"/>
    <property type="match status" value="1"/>
</dbReference>
<keyword evidence="2 7" id="KW-0235">DNA replication</keyword>
<keyword evidence="1" id="KW-0963">Cytoplasm</keyword>
<dbReference type="Proteomes" id="UP000249130">
    <property type="component" value="Unassembled WGS sequence"/>
</dbReference>